<comment type="catalytic activity">
    <reaction evidence="1">
        <text>Endohydrolysis of (1-&gt;4)-beta-D-glucosidic linkages in cellulose, lichenin and cereal beta-D-glucans.</text>
        <dbReference type="EC" id="3.2.1.4"/>
    </reaction>
</comment>
<evidence type="ECO:0000256" key="4">
    <source>
        <dbReference type="ARBA" id="ARBA00023001"/>
    </source>
</evidence>
<evidence type="ECO:0000256" key="10">
    <source>
        <dbReference type="SAM" id="SignalP"/>
    </source>
</evidence>
<evidence type="ECO:0000256" key="3">
    <source>
        <dbReference type="ARBA" id="ARBA00022801"/>
    </source>
</evidence>
<dbReference type="GO" id="GO:0008810">
    <property type="term" value="F:cellulase activity"/>
    <property type="evidence" value="ECO:0007669"/>
    <property type="project" value="UniProtKB-EC"/>
</dbReference>
<reference evidence="11" key="1">
    <citation type="journal article" date="2020" name="Stud. Mycol.">
        <title>101 Dothideomycetes genomes: a test case for predicting lifestyles and emergence of pathogens.</title>
        <authorList>
            <person name="Haridas S."/>
            <person name="Albert R."/>
            <person name="Binder M."/>
            <person name="Bloem J."/>
            <person name="Labutti K."/>
            <person name="Salamov A."/>
            <person name="Andreopoulos B."/>
            <person name="Baker S."/>
            <person name="Barry K."/>
            <person name="Bills G."/>
            <person name="Bluhm B."/>
            <person name="Cannon C."/>
            <person name="Castanera R."/>
            <person name="Culley D."/>
            <person name="Daum C."/>
            <person name="Ezra D."/>
            <person name="Gonzalez J."/>
            <person name="Henrissat B."/>
            <person name="Kuo A."/>
            <person name="Liang C."/>
            <person name="Lipzen A."/>
            <person name="Lutzoni F."/>
            <person name="Magnuson J."/>
            <person name="Mondo S."/>
            <person name="Nolan M."/>
            <person name="Ohm R."/>
            <person name="Pangilinan J."/>
            <person name="Park H.-J."/>
            <person name="Ramirez L."/>
            <person name="Alfaro M."/>
            <person name="Sun H."/>
            <person name="Tritt A."/>
            <person name="Yoshinaga Y."/>
            <person name="Zwiers L.-H."/>
            <person name="Turgeon B."/>
            <person name="Goodwin S."/>
            <person name="Spatafora J."/>
            <person name="Crous P."/>
            <person name="Grigoriev I."/>
        </authorList>
    </citation>
    <scope>NUCLEOTIDE SEQUENCE</scope>
    <source>
        <strain evidence="11">CBS 130266</strain>
    </source>
</reference>
<dbReference type="EMBL" id="MU007032">
    <property type="protein sequence ID" value="KAF2431447.1"/>
    <property type="molecule type" value="Genomic_DNA"/>
</dbReference>
<comment type="similarity">
    <text evidence="2 9">Belongs to the glycosyl hydrolase 7 (cellulase C) family.</text>
</comment>
<dbReference type="Gene3D" id="2.70.100.10">
    <property type="entry name" value="Glycoside hydrolase, family 7, domain"/>
    <property type="match status" value="1"/>
</dbReference>
<evidence type="ECO:0000256" key="5">
    <source>
        <dbReference type="ARBA" id="ARBA00023180"/>
    </source>
</evidence>
<accession>A0A9P4NTQ3</accession>
<keyword evidence="7 9" id="KW-0326">Glycosidase</keyword>
<keyword evidence="3 9" id="KW-0378">Hydrolase</keyword>
<protein>
    <recommendedName>
        <fullName evidence="9">Glucanase</fullName>
        <ecNumber evidence="9">3.2.1.-</ecNumber>
    </recommendedName>
</protein>
<dbReference type="OrthoDB" id="412382at2759"/>
<dbReference type="PANTHER" id="PTHR33753:SF1">
    <property type="entry name" value="ENDO-BETA-1,4-GLUCANASE CELB"/>
    <property type="match status" value="1"/>
</dbReference>
<dbReference type="InterPro" id="IPR013320">
    <property type="entry name" value="ConA-like_dom_sf"/>
</dbReference>
<dbReference type="AlphaFoldDB" id="A0A9P4NTQ3"/>
<dbReference type="InterPro" id="IPR037019">
    <property type="entry name" value="Glyco_hydro_7_sf"/>
</dbReference>
<keyword evidence="8 9" id="KW-0624">Polysaccharide degradation</keyword>
<keyword evidence="12" id="KW-1185">Reference proteome</keyword>
<keyword evidence="10" id="KW-0732">Signal</keyword>
<dbReference type="GO" id="GO:0030245">
    <property type="term" value="P:cellulose catabolic process"/>
    <property type="evidence" value="ECO:0007669"/>
    <property type="project" value="UniProtKB-KW"/>
</dbReference>
<evidence type="ECO:0000256" key="2">
    <source>
        <dbReference type="ARBA" id="ARBA00006044"/>
    </source>
</evidence>
<proteinExistence type="inferred from homology"/>
<organism evidence="11 12">
    <name type="scientific">Tothia fuscella</name>
    <dbReference type="NCBI Taxonomy" id="1048955"/>
    <lineage>
        <taxon>Eukaryota</taxon>
        <taxon>Fungi</taxon>
        <taxon>Dikarya</taxon>
        <taxon>Ascomycota</taxon>
        <taxon>Pezizomycotina</taxon>
        <taxon>Dothideomycetes</taxon>
        <taxon>Pleosporomycetidae</taxon>
        <taxon>Venturiales</taxon>
        <taxon>Cylindrosympodiaceae</taxon>
        <taxon>Tothia</taxon>
    </lineage>
</organism>
<evidence type="ECO:0000256" key="9">
    <source>
        <dbReference type="RuleBase" id="RU361164"/>
    </source>
</evidence>
<evidence type="ECO:0000256" key="8">
    <source>
        <dbReference type="ARBA" id="ARBA00023326"/>
    </source>
</evidence>
<evidence type="ECO:0000256" key="1">
    <source>
        <dbReference type="ARBA" id="ARBA00000966"/>
    </source>
</evidence>
<evidence type="ECO:0000256" key="7">
    <source>
        <dbReference type="ARBA" id="ARBA00023295"/>
    </source>
</evidence>
<keyword evidence="6" id="KW-0119">Carbohydrate metabolism</keyword>
<name>A0A9P4NTQ3_9PEZI</name>
<feature type="chain" id="PRO_5040359716" description="Glucanase" evidence="10">
    <location>
        <begin position="20"/>
        <end position="447"/>
    </location>
</feature>
<dbReference type="EC" id="3.2.1.-" evidence="9"/>
<feature type="signal peptide" evidence="10">
    <location>
        <begin position="1"/>
        <end position="19"/>
    </location>
</feature>
<dbReference type="PANTHER" id="PTHR33753">
    <property type="entry name" value="1,4-BETA-D-GLUCAN CELLOBIOHYDROLASE B"/>
    <property type="match status" value="1"/>
</dbReference>
<dbReference type="Proteomes" id="UP000800235">
    <property type="component" value="Unassembled WGS sequence"/>
</dbReference>
<evidence type="ECO:0000256" key="6">
    <source>
        <dbReference type="ARBA" id="ARBA00023277"/>
    </source>
</evidence>
<sequence length="447" mass="48542">MSFISTLFSFGLLFLSVNCQLAGTQTPESHPKLAWKKCAKGGCATQPGEVVLEADYRWLHNKEGYNDCQPQGKWNATLCPDPITCAKNCAIEGVGKYDDYGIETKGDALTLKMNTKNGGYGQRIYFMGDDKTYQIFKLPNQEFTFDVEMGKLPCGTNGALYFSEMDFDGGISKYSTNQAGAKYGTGYCDAQCPKSLKFIHGEATTEGKYGACCNEMDIWEANKIATAYTPHPCTQPGVYRCSGKDCGDGADKSLGVCDKPGCDLNAYRMGNQKFYGPGVGMTLNTEKKMTVVTQFLTKDHSTTGPLVEIRRLYVQDGQVIEHSQTSLPGLKAYDSISDQFCVDRAKVFGEKDDTGSHGGLKVMGESGARGMVLVFALWDDSGESAMQWLDGARWPKDAPVNALGAARGSCDGKESAPATIHKLYPDAGVTFSNIRFGDIGSTFGHRS</sequence>
<keyword evidence="4 9" id="KW-0136">Cellulose degradation</keyword>
<dbReference type="Pfam" id="PF00840">
    <property type="entry name" value="Glyco_hydro_7"/>
    <property type="match status" value="1"/>
</dbReference>
<gene>
    <name evidence="11" type="ORF">EJ08DRAFT_188200</name>
</gene>
<dbReference type="SUPFAM" id="SSF49899">
    <property type="entry name" value="Concanavalin A-like lectins/glucanases"/>
    <property type="match status" value="1"/>
</dbReference>
<comment type="caution">
    <text evidence="11">The sequence shown here is derived from an EMBL/GenBank/DDBJ whole genome shotgun (WGS) entry which is preliminary data.</text>
</comment>
<dbReference type="CDD" id="cd07999">
    <property type="entry name" value="GH7_CBH_EG"/>
    <property type="match status" value="1"/>
</dbReference>
<dbReference type="InterPro" id="IPR001722">
    <property type="entry name" value="Glyco_hydro_7"/>
</dbReference>
<evidence type="ECO:0000313" key="11">
    <source>
        <dbReference type="EMBL" id="KAF2431447.1"/>
    </source>
</evidence>
<evidence type="ECO:0000313" key="12">
    <source>
        <dbReference type="Proteomes" id="UP000800235"/>
    </source>
</evidence>
<dbReference type="PRINTS" id="PR00734">
    <property type="entry name" value="GLHYDRLASE7"/>
</dbReference>
<keyword evidence="5" id="KW-0325">Glycoprotein</keyword>